<sequence>MKATEGKLGRVFVIRLEEGDIVPDCIEEFASEMNISIAHLSMLGTLMDGEIIVGPRKTSENPPNPMALPIYEAHETIATGIIAPDKTGKPILHIHGALGRSGNTITGCLRNGVKAWVCCEVILQEIIGVDARRLFDEKTGFTLLNLG</sequence>
<dbReference type="InterPro" id="IPR005175">
    <property type="entry name" value="PPC_dom"/>
</dbReference>
<dbReference type="Pfam" id="PF03479">
    <property type="entry name" value="PCC"/>
    <property type="match status" value="1"/>
</dbReference>
<geneLocation type="plasmid" evidence="2 3">
    <name>EAL2_808p</name>
</geneLocation>
<accession>W8TNN7</accession>
<name>W8TNN7_PEPAC</name>
<protein>
    <recommendedName>
        <fullName evidence="1">PPC domain-containing protein</fullName>
    </recommendedName>
</protein>
<feature type="domain" description="PPC" evidence="1">
    <location>
        <begin position="6"/>
        <end position="147"/>
    </location>
</feature>
<keyword evidence="2" id="KW-0614">Plasmid</keyword>
<dbReference type="CDD" id="cd11378">
    <property type="entry name" value="DUF296"/>
    <property type="match status" value="1"/>
</dbReference>
<reference evidence="2 3" key="1">
    <citation type="journal article" date="2014" name="Genome Announc.">
        <title>Complete Genome Sequence of Amino Acid-Utilizing Eubacterium acidaminophilum al-2 (DSM 3953).</title>
        <authorList>
            <person name="Poehlein A."/>
            <person name="Andreesen J.R."/>
            <person name="Daniel R."/>
        </authorList>
    </citation>
    <scope>NUCLEOTIDE SEQUENCE [LARGE SCALE GENOMIC DNA]</scope>
    <source>
        <strain evidence="2 3">DSM 3953</strain>
        <plasmid evidence="3">Plasmid EAL2_808p</plasmid>
    </source>
</reference>
<evidence type="ECO:0000313" key="2">
    <source>
        <dbReference type="EMBL" id="AHM57777.1"/>
    </source>
</evidence>
<keyword evidence="3" id="KW-1185">Reference proteome</keyword>
<dbReference type="OrthoDB" id="9798999at2"/>
<organism evidence="2 3">
    <name type="scientific">Peptoclostridium acidaminophilum DSM 3953</name>
    <dbReference type="NCBI Taxonomy" id="1286171"/>
    <lineage>
        <taxon>Bacteria</taxon>
        <taxon>Bacillati</taxon>
        <taxon>Bacillota</taxon>
        <taxon>Clostridia</taxon>
        <taxon>Peptostreptococcales</taxon>
        <taxon>Peptoclostridiaceae</taxon>
        <taxon>Peptoclostridium</taxon>
    </lineage>
</organism>
<evidence type="ECO:0000259" key="1">
    <source>
        <dbReference type="PROSITE" id="PS51742"/>
    </source>
</evidence>
<dbReference type="RefSeq" id="WP_025436653.1">
    <property type="nucleotide sequence ID" value="NZ_CP007453.1"/>
</dbReference>
<dbReference type="AlphaFoldDB" id="W8TNN7"/>
<gene>
    <name evidence="2" type="ORF">EAL2_808p02720</name>
</gene>
<dbReference type="Gene3D" id="3.30.1330.80">
    <property type="entry name" value="Hypothetical protein, similar to alpha- acetolactate decarboxylase, domain 2"/>
    <property type="match status" value="1"/>
</dbReference>
<dbReference type="SUPFAM" id="SSF117856">
    <property type="entry name" value="AF0104/ALDC/Ptd012-like"/>
    <property type="match status" value="1"/>
</dbReference>
<dbReference type="eggNOG" id="COG1661">
    <property type="taxonomic scope" value="Bacteria"/>
</dbReference>
<dbReference type="HOGENOM" id="CLU_114051_1_0_9"/>
<proteinExistence type="predicted"/>
<evidence type="ECO:0000313" key="3">
    <source>
        <dbReference type="Proteomes" id="UP000019591"/>
    </source>
</evidence>
<dbReference type="PROSITE" id="PS51742">
    <property type="entry name" value="PPC"/>
    <property type="match status" value="1"/>
</dbReference>
<dbReference type="Proteomes" id="UP000019591">
    <property type="component" value="Plasmid EAL2_808p"/>
</dbReference>
<dbReference type="EMBL" id="CP007453">
    <property type="protein sequence ID" value="AHM57777.1"/>
    <property type="molecule type" value="Genomic_DNA"/>
</dbReference>
<dbReference type="PATRIC" id="fig|1286171.3.peg.2449"/>
<dbReference type="KEGG" id="eac:EAL2_808p02720"/>